<evidence type="ECO:0000313" key="3">
    <source>
        <dbReference type="Proteomes" id="UP000008810"/>
    </source>
</evidence>
<evidence type="ECO:0000313" key="1">
    <source>
        <dbReference type="EMBL" id="KQK07923.1"/>
    </source>
</evidence>
<dbReference type="InParanoid" id="A0A0Q3IPY0"/>
<sequence>MLCSFCGYTSPCWSLPHPMISVALVELVACTSEGKVCPTIHRCELSLQSVGHKHHLRQEPFVLGQIPCASLLDSSSSIPSCCCPAREWSWQHSAWTL</sequence>
<accession>A0A0Q3IPY0</accession>
<proteinExistence type="predicted"/>
<dbReference type="Proteomes" id="UP000008810">
    <property type="component" value="Chromosome 2"/>
</dbReference>
<gene>
    <name evidence="1" type="ORF">BRADI_2g38445v3</name>
</gene>
<name>A0A0Q3IPY0_BRADI</name>
<reference evidence="2" key="3">
    <citation type="submission" date="2018-08" db="UniProtKB">
        <authorList>
            <consortium name="EnsemblPlants"/>
        </authorList>
    </citation>
    <scope>IDENTIFICATION</scope>
    <source>
        <strain evidence="2">cv. Bd21</strain>
    </source>
</reference>
<protein>
    <submittedName>
        <fullName evidence="1 2">Uncharacterized protein</fullName>
    </submittedName>
</protein>
<reference evidence="1 2" key="1">
    <citation type="journal article" date="2010" name="Nature">
        <title>Genome sequencing and analysis of the model grass Brachypodium distachyon.</title>
        <authorList>
            <consortium name="International Brachypodium Initiative"/>
        </authorList>
    </citation>
    <scope>NUCLEOTIDE SEQUENCE [LARGE SCALE GENOMIC DNA]</scope>
    <source>
        <strain evidence="1 2">Bd21</strain>
    </source>
</reference>
<dbReference type="EnsemblPlants" id="KQK07923">
    <property type="protein sequence ID" value="KQK07923"/>
    <property type="gene ID" value="BRADI_2g38445v3"/>
</dbReference>
<organism evidence="1">
    <name type="scientific">Brachypodium distachyon</name>
    <name type="common">Purple false brome</name>
    <name type="synonym">Trachynia distachya</name>
    <dbReference type="NCBI Taxonomy" id="15368"/>
    <lineage>
        <taxon>Eukaryota</taxon>
        <taxon>Viridiplantae</taxon>
        <taxon>Streptophyta</taxon>
        <taxon>Embryophyta</taxon>
        <taxon>Tracheophyta</taxon>
        <taxon>Spermatophyta</taxon>
        <taxon>Magnoliopsida</taxon>
        <taxon>Liliopsida</taxon>
        <taxon>Poales</taxon>
        <taxon>Poaceae</taxon>
        <taxon>BOP clade</taxon>
        <taxon>Pooideae</taxon>
        <taxon>Stipodae</taxon>
        <taxon>Brachypodieae</taxon>
        <taxon>Brachypodium</taxon>
    </lineage>
</organism>
<evidence type="ECO:0000313" key="2">
    <source>
        <dbReference type="EnsemblPlants" id="KQK07923"/>
    </source>
</evidence>
<reference evidence="1" key="2">
    <citation type="submission" date="2017-06" db="EMBL/GenBank/DDBJ databases">
        <title>WGS assembly of Brachypodium distachyon.</title>
        <authorList>
            <consortium name="The International Brachypodium Initiative"/>
            <person name="Lucas S."/>
            <person name="Harmon-Smith M."/>
            <person name="Lail K."/>
            <person name="Tice H."/>
            <person name="Grimwood J."/>
            <person name="Bruce D."/>
            <person name="Barry K."/>
            <person name="Shu S."/>
            <person name="Lindquist E."/>
            <person name="Wang M."/>
            <person name="Pitluck S."/>
            <person name="Vogel J.P."/>
            <person name="Garvin D.F."/>
            <person name="Mockler T.C."/>
            <person name="Schmutz J."/>
            <person name="Rokhsar D."/>
            <person name="Bevan M.W."/>
        </authorList>
    </citation>
    <scope>NUCLEOTIDE SEQUENCE</scope>
    <source>
        <strain evidence="1">Bd21</strain>
    </source>
</reference>
<dbReference type="Gramene" id="KQK07923">
    <property type="protein sequence ID" value="KQK07923"/>
    <property type="gene ID" value="BRADI_2g38445v3"/>
</dbReference>
<dbReference type="EMBL" id="CM000881">
    <property type="protein sequence ID" value="KQK07923.1"/>
    <property type="molecule type" value="Genomic_DNA"/>
</dbReference>
<keyword evidence="3" id="KW-1185">Reference proteome</keyword>
<dbReference type="AlphaFoldDB" id="A0A0Q3IPY0"/>